<feature type="transmembrane region" description="Helical" evidence="5">
    <location>
        <begin position="303"/>
        <end position="321"/>
    </location>
</feature>
<gene>
    <name evidence="6" type="ORF">J2Z62_000762</name>
</gene>
<accession>A0ABU0M055</accession>
<feature type="transmembrane region" description="Helical" evidence="5">
    <location>
        <begin position="64"/>
        <end position="81"/>
    </location>
</feature>
<proteinExistence type="predicted"/>
<keyword evidence="2 5" id="KW-0812">Transmembrane</keyword>
<evidence type="ECO:0000256" key="4">
    <source>
        <dbReference type="ARBA" id="ARBA00023136"/>
    </source>
</evidence>
<comment type="subcellular location">
    <subcellularLocation>
        <location evidence="1">Membrane</location>
        <topology evidence="1">Multi-pass membrane protein</topology>
    </subcellularLocation>
</comment>
<evidence type="ECO:0000256" key="5">
    <source>
        <dbReference type="SAM" id="Phobius"/>
    </source>
</evidence>
<keyword evidence="3 5" id="KW-1133">Transmembrane helix</keyword>
<keyword evidence="4 5" id="KW-0472">Membrane</keyword>
<reference evidence="6" key="1">
    <citation type="submission" date="2023-07" db="EMBL/GenBank/DDBJ databases">
        <title>Genomic Encyclopedia of Type Strains, Phase IV (KMG-IV): sequencing the most valuable type-strain genomes for metagenomic binning, comparative biology and taxonomic classification.</title>
        <authorList>
            <person name="Goeker M."/>
        </authorList>
    </citation>
    <scope>NUCLEOTIDE SEQUENCE [LARGE SCALE GENOMIC DNA]</scope>
    <source>
        <strain evidence="6">DSM 21204</strain>
    </source>
</reference>
<dbReference type="PANTHER" id="PTHR33514">
    <property type="entry name" value="PROTEIN ABCI12, CHLOROPLASTIC"/>
    <property type="match status" value="1"/>
</dbReference>
<feature type="transmembrane region" description="Helical" evidence="5">
    <location>
        <begin position="257"/>
        <end position="277"/>
    </location>
</feature>
<name>A0ABU0M055_9BACT</name>
<sequence>MNNYVHNNSIIHKLNPIIKVIIFLLIAVLIFLKTDFLIQIILMILSIGAFFAAKLSFKTFRHLMLIYLVTFIILGIINFVGQKNPLVITAEELATAKVLPTKIEIPHNYAWAGDLYGGAIVTDHQNPNFALIFNITPDPSQNIFTVVRDYINQWAIQNNFYNSHPGFSVEDLKISIIDRVESATAATETNHTQLVHAIGYFMKPYGLSQFAWISAFYVSNKILMIVIASTILTFATSTIELTYAFENLLRPLKLIRFPVNELAMIISVALRFIPSLISESFRIMNAQASRGIDFRNGKFFEKISSIVSLIVPLFTIAFIKADDLANAMTARSYNPRYKRSQFRTFSLHSGELIMFGLFVIFMTIAYHLTSNSFVFGPLGLANYLIVLGI</sequence>
<dbReference type="RefSeq" id="WP_256547798.1">
    <property type="nucleotide sequence ID" value="NZ_CP101809.1"/>
</dbReference>
<dbReference type="Proteomes" id="UP001240643">
    <property type="component" value="Unassembled WGS sequence"/>
</dbReference>
<feature type="transmembrane region" description="Helical" evidence="5">
    <location>
        <begin position="342"/>
        <end position="366"/>
    </location>
</feature>
<dbReference type="Pfam" id="PF02361">
    <property type="entry name" value="CbiQ"/>
    <property type="match status" value="1"/>
</dbReference>
<evidence type="ECO:0000313" key="6">
    <source>
        <dbReference type="EMBL" id="MDQ0514324.1"/>
    </source>
</evidence>
<dbReference type="PANTHER" id="PTHR33514:SF13">
    <property type="entry name" value="PROTEIN ABCI12, CHLOROPLASTIC"/>
    <property type="match status" value="1"/>
</dbReference>
<dbReference type="EMBL" id="JAUSWO010000001">
    <property type="protein sequence ID" value="MDQ0514324.1"/>
    <property type="molecule type" value="Genomic_DNA"/>
</dbReference>
<dbReference type="InterPro" id="IPR003339">
    <property type="entry name" value="ABC/ECF_trnsptr_transmembrane"/>
</dbReference>
<evidence type="ECO:0000256" key="2">
    <source>
        <dbReference type="ARBA" id="ARBA00022692"/>
    </source>
</evidence>
<evidence type="ECO:0000256" key="3">
    <source>
        <dbReference type="ARBA" id="ARBA00022989"/>
    </source>
</evidence>
<protein>
    <submittedName>
        <fullName evidence="6">Energy-coupling factor transport system permease protein</fullName>
    </submittedName>
</protein>
<evidence type="ECO:0000256" key="1">
    <source>
        <dbReference type="ARBA" id="ARBA00004141"/>
    </source>
</evidence>
<feature type="transmembrane region" description="Helical" evidence="5">
    <location>
        <begin position="222"/>
        <end position="245"/>
    </location>
</feature>
<feature type="transmembrane region" description="Helical" evidence="5">
    <location>
        <begin position="12"/>
        <end position="32"/>
    </location>
</feature>
<dbReference type="CDD" id="cd16914">
    <property type="entry name" value="EcfT"/>
    <property type="match status" value="1"/>
</dbReference>
<evidence type="ECO:0000313" key="7">
    <source>
        <dbReference type="Proteomes" id="UP001240643"/>
    </source>
</evidence>
<organism evidence="6 7">
    <name type="scientific">Mycoplasmoides fastidiosum</name>
    <dbReference type="NCBI Taxonomy" id="92758"/>
    <lineage>
        <taxon>Bacteria</taxon>
        <taxon>Bacillati</taxon>
        <taxon>Mycoplasmatota</taxon>
        <taxon>Mycoplasmoidales</taxon>
        <taxon>Mycoplasmoidaceae</taxon>
        <taxon>Mycoplasmoides</taxon>
    </lineage>
</organism>
<comment type="caution">
    <text evidence="6">The sequence shown here is derived from an EMBL/GenBank/DDBJ whole genome shotgun (WGS) entry which is preliminary data.</text>
</comment>
<keyword evidence="7" id="KW-1185">Reference proteome</keyword>